<dbReference type="InterPro" id="IPR013762">
    <property type="entry name" value="Integrase-like_cat_sf"/>
</dbReference>
<gene>
    <name evidence="3" type="ORF">ACFQMG_12075</name>
</gene>
<protein>
    <submittedName>
        <fullName evidence="3">Tyrosine-type recombinase/integrase</fullName>
    </submittedName>
</protein>
<name>A0ABW2FSM5_9ACTN</name>
<evidence type="ECO:0000313" key="4">
    <source>
        <dbReference type="Proteomes" id="UP001596435"/>
    </source>
</evidence>
<dbReference type="CDD" id="cd00397">
    <property type="entry name" value="DNA_BRE_C"/>
    <property type="match status" value="1"/>
</dbReference>
<dbReference type="InterPro" id="IPR011010">
    <property type="entry name" value="DNA_brk_join_enz"/>
</dbReference>
<dbReference type="Proteomes" id="UP001596435">
    <property type="component" value="Unassembled WGS sequence"/>
</dbReference>
<organism evidence="3 4">
    <name type="scientific">Kitasatospora paranensis</name>
    <dbReference type="NCBI Taxonomy" id="258053"/>
    <lineage>
        <taxon>Bacteria</taxon>
        <taxon>Bacillati</taxon>
        <taxon>Actinomycetota</taxon>
        <taxon>Actinomycetes</taxon>
        <taxon>Kitasatosporales</taxon>
        <taxon>Streptomycetaceae</taxon>
        <taxon>Kitasatospora</taxon>
    </lineage>
</organism>
<accession>A0ABW2FSM5</accession>
<dbReference type="InterPro" id="IPR002104">
    <property type="entry name" value="Integrase_catalytic"/>
</dbReference>
<dbReference type="Gene3D" id="1.10.443.10">
    <property type="entry name" value="Intergrase catalytic core"/>
    <property type="match status" value="1"/>
</dbReference>
<dbReference type="SUPFAM" id="SSF56349">
    <property type="entry name" value="DNA breaking-rejoining enzymes"/>
    <property type="match status" value="1"/>
</dbReference>
<keyword evidence="1" id="KW-0233">DNA recombination</keyword>
<dbReference type="RefSeq" id="WP_345705000.1">
    <property type="nucleotide sequence ID" value="NZ_BAABKV010000001.1"/>
</dbReference>
<dbReference type="EMBL" id="JBHTAJ010000018">
    <property type="protein sequence ID" value="MFC7180291.1"/>
    <property type="molecule type" value="Genomic_DNA"/>
</dbReference>
<evidence type="ECO:0000256" key="1">
    <source>
        <dbReference type="ARBA" id="ARBA00023172"/>
    </source>
</evidence>
<keyword evidence="4" id="KW-1185">Reference proteome</keyword>
<proteinExistence type="predicted"/>
<dbReference type="Pfam" id="PF00589">
    <property type="entry name" value="Phage_integrase"/>
    <property type="match status" value="1"/>
</dbReference>
<evidence type="ECO:0000313" key="3">
    <source>
        <dbReference type="EMBL" id="MFC7180291.1"/>
    </source>
</evidence>
<comment type="caution">
    <text evidence="3">The sequence shown here is derived from an EMBL/GenBank/DDBJ whole genome shotgun (WGS) entry which is preliminary data.</text>
</comment>
<reference evidence="4" key="1">
    <citation type="journal article" date="2019" name="Int. J. Syst. Evol. Microbiol.">
        <title>The Global Catalogue of Microorganisms (GCM) 10K type strain sequencing project: providing services to taxonomists for standard genome sequencing and annotation.</title>
        <authorList>
            <consortium name="The Broad Institute Genomics Platform"/>
            <consortium name="The Broad Institute Genome Sequencing Center for Infectious Disease"/>
            <person name="Wu L."/>
            <person name="Ma J."/>
        </authorList>
    </citation>
    <scope>NUCLEOTIDE SEQUENCE [LARGE SCALE GENOMIC DNA]</scope>
    <source>
        <strain evidence="4">CGMCC 1.12859</strain>
    </source>
</reference>
<feature type="domain" description="Tyr recombinase" evidence="2">
    <location>
        <begin position="153"/>
        <end position="225"/>
    </location>
</feature>
<evidence type="ECO:0000259" key="2">
    <source>
        <dbReference type="Pfam" id="PF00589"/>
    </source>
</evidence>
<sequence length="326" mass="35301">MADVPVSTPPSIEELNAAVECACAPPTSASRAKQLRWVAGEIRTALERDAVPAAAARSLGELLAPDTLAAYLRAAELGLLRRKPTARPDQASSASMKVREDCLQILGARAGLAVVLPDRDLQVVLRPVVAARPRSILLGHLERAVRPGRSQARSRVLAIIATVMDTGCRAGELCTLRVDDVDLRRGRIRVTRLPQHRDLLAEPVTETVALSGPGRAALRDWLTVRSRLVLRDAAKPAGPTNETTTALWVSISPSGRSRPGLPLHFRGLARAYVREIQALNIDMAGEPGWEPLPKRMEQLRRAIDLEPADLQGVTVLRRTATPLPDP</sequence>